<proteinExistence type="predicted"/>
<dbReference type="EMBL" id="SEWF01000039">
    <property type="protein sequence ID" value="RYU93669.1"/>
    <property type="molecule type" value="Genomic_DNA"/>
</dbReference>
<reference evidence="1 2" key="1">
    <citation type="submission" date="2019-02" db="EMBL/GenBank/DDBJ databases">
        <title>Bacterial novel species Emticicia sp. 17J42-9 isolated from soil.</title>
        <authorList>
            <person name="Jung H.-Y."/>
        </authorList>
    </citation>
    <scope>NUCLEOTIDE SEQUENCE [LARGE SCALE GENOMIC DNA]</scope>
    <source>
        <strain evidence="1 2">17J42-9</strain>
    </source>
</reference>
<gene>
    <name evidence="1" type="ORF">EWM59_20755</name>
</gene>
<evidence type="ECO:0000313" key="2">
    <source>
        <dbReference type="Proteomes" id="UP000293162"/>
    </source>
</evidence>
<evidence type="ECO:0000313" key="1">
    <source>
        <dbReference type="EMBL" id="RYU93669.1"/>
    </source>
</evidence>
<dbReference type="Proteomes" id="UP000293162">
    <property type="component" value="Unassembled WGS sequence"/>
</dbReference>
<dbReference type="OrthoDB" id="9796545at2"/>
<dbReference type="AlphaFoldDB" id="A0A4Q5LVT0"/>
<dbReference type="PANTHER" id="PTHR36456">
    <property type="entry name" value="UPF0232 PROTEIN SCO3875"/>
    <property type="match status" value="1"/>
</dbReference>
<name>A0A4Q5LVT0_9BACT</name>
<dbReference type="RefSeq" id="WP_130023172.1">
    <property type="nucleotide sequence ID" value="NZ_SEWF01000039.1"/>
</dbReference>
<dbReference type="PANTHER" id="PTHR36456:SF1">
    <property type="entry name" value="UPF0232 PROTEIN SCO3875"/>
    <property type="match status" value="1"/>
</dbReference>
<dbReference type="Pfam" id="PF05258">
    <property type="entry name" value="DciA"/>
    <property type="match status" value="1"/>
</dbReference>
<keyword evidence="2" id="KW-1185">Reference proteome</keyword>
<accession>A0A4Q5LVT0</accession>
<sequence length="101" mass="11821">MPSETARRSQATPLKDAIEAFLKTFNLKSKFNETYLETFWERMMGKIIASRTKEIYVKNRILYLRIDSSPLRQELFMAKTKLIDLVNKDVGESVIDDVIFL</sequence>
<comment type="caution">
    <text evidence="1">The sequence shown here is derived from an EMBL/GenBank/DDBJ whole genome shotgun (WGS) entry which is preliminary data.</text>
</comment>
<dbReference type="InterPro" id="IPR007922">
    <property type="entry name" value="DciA-like"/>
</dbReference>
<protein>
    <submittedName>
        <fullName evidence="1">DUF721 domain-containing protein</fullName>
    </submittedName>
</protein>
<organism evidence="1 2">
    <name type="scientific">Emticicia agri</name>
    <dbReference type="NCBI Taxonomy" id="2492393"/>
    <lineage>
        <taxon>Bacteria</taxon>
        <taxon>Pseudomonadati</taxon>
        <taxon>Bacteroidota</taxon>
        <taxon>Cytophagia</taxon>
        <taxon>Cytophagales</taxon>
        <taxon>Leadbetterellaceae</taxon>
        <taxon>Emticicia</taxon>
    </lineage>
</organism>